<dbReference type="Gene3D" id="2.40.10.10">
    <property type="entry name" value="Trypsin-like serine proteases"/>
    <property type="match status" value="2"/>
</dbReference>
<evidence type="ECO:0000259" key="4">
    <source>
        <dbReference type="Pfam" id="PF00089"/>
    </source>
</evidence>
<feature type="chain" id="PRO_5042911407" evidence="3">
    <location>
        <begin position="37"/>
        <end position="338"/>
    </location>
</feature>
<proteinExistence type="predicted"/>
<keyword evidence="3" id="KW-0732">Signal</keyword>
<dbReference type="EMBL" id="JAAUVV010000002">
    <property type="protein sequence ID" value="NJJ03094.1"/>
    <property type="molecule type" value="Genomic_DNA"/>
</dbReference>
<keyword evidence="2" id="KW-1133">Transmembrane helix</keyword>
<accession>A0AAP7CBJ1</accession>
<feature type="region of interest" description="Disordered" evidence="1">
    <location>
        <begin position="280"/>
        <end position="307"/>
    </location>
</feature>
<dbReference type="GO" id="GO:0006508">
    <property type="term" value="P:proteolysis"/>
    <property type="evidence" value="ECO:0007669"/>
    <property type="project" value="InterPro"/>
</dbReference>
<keyword evidence="2" id="KW-0472">Membrane</keyword>
<dbReference type="Proteomes" id="UP000591626">
    <property type="component" value="Unassembled WGS sequence"/>
</dbReference>
<comment type="caution">
    <text evidence="5">The sequence shown here is derived from an EMBL/GenBank/DDBJ whole genome shotgun (WGS) entry which is preliminary data.</text>
</comment>
<dbReference type="GO" id="GO:0004252">
    <property type="term" value="F:serine-type endopeptidase activity"/>
    <property type="evidence" value="ECO:0007669"/>
    <property type="project" value="InterPro"/>
</dbReference>
<dbReference type="SUPFAM" id="SSF50494">
    <property type="entry name" value="Trypsin-like serine proteases"/>
    <property type="match status" value="1"/>
</dbReference>
<evidence type="ECO:0000256" key="3">
    <source>
        <dbReference type="SAM" id="SignalP"/>
    </source>
</evidence>
<organism evidence="5 6">
    <name type="scientific">Corynebacterium coyleae</name>
    <dbReference type="NCBI Taxonomy" id="53374"/>
    <lineage>
        <taxon>Bacteria</taxon>
        <taxon>Bacillati</taxon>
        <taxon>Actinomycetota</taxon>
        <taxon>Actinomycetes</taxon>
        <taxon>Mycobacteriales</taxon>
        <taxon>Corynebacteriaceae</taxon>
        <taxon>Corynebacterium</taxon>
    </lineage>
</organism>
<evidence type="ECO:0000256" key="1">
    <source>
        <dbReference type="SAM" id="MobiDB-lite"/>
    </source>
</evidence>
<evidence type="ECO:0000313" key="5">
    <source>
        <dbReference type="EMBL" id="NJJ03094.1"/>
    </source>
</evidence>
<keyword evidence="2" id="KW-0812">Transmembrane</keyword>
<dbReference type="AlphaFoldDB" id="A0AAP7CBJ1"/>
<reference evidence="5 6" key="1">
    <citation type="submission" date="2020-03" db="EMBL/GenBank/DDBJ databases">
        <title>Draft genome sequences of bacterial isolates from the female urobiome.</title>
        <authorList>
            <person name="Miller-Ensminger T."/>
            <person name="Wolfe A.J."/>
            <person name="Putonti C."/>
        </authorList>
    </citation>
    <scope>NUCLEOTIDE SEQUENCE [LARGE SCALE GENOMIC DNA]</scope>
    <source>
        <strain evidence="5 6">UMB8490</strain>
    </source>
</reference>
<dbReference type="InterPro" id="IPR043504">
    <property type="entry name" value="Peptidase_S1_PA_chymotrypsin"/>
</dbReference>
<name>A0AAP7CBJ1_9CORY</name>
<feature type="domain" description="Peptidase S1" evidence="4">
    <location>
        <begin position="69"/>
        <end position="217"/>
    </location>
</feature>
<dbReference type="Pfam" id="PF00089">
    <property type="entry name" value="Trypsin"/>
    <property type="match status" value="1"/>
</dbReference>
<dbReference type="InterPro" id="IPR001254">
    <property type="entry name" value="Trypsin_dom"/>
</dbReference>
<dbReference type="InterPro" id="IPR009003">
    <property type="entry name" value="Peptidase_S1_PA"/>
</dbReference>
<dbReference type="RefSeq" id="WP_167615689.1">
    <property type="nucleotide sequence ID" value="NZ_JAAUVV010000002.1"/>
</dbReference>
<feature type="transmembrane region" description="Helical" evidence="2">
    <location>
        <begin position="313"/>
        <end position="335"/>
    </location>
</feature>
<sequence length="338" mass="35404">MSRGSVKHWCAAAVVATTLAASVVPAVAPASPALNAAQGGRIFVDNLGSNRLTACTLGFNDVEHRRSYTAAHCVVQNEQYFPQGALVYLADSAGKQIDEPAGLIFPARAYSPKTSANDWAVIYWFEDVRVSGNPYGGTVVPVEKISSTDTICFRGYSTHGRSDASTCGKFVGTVENTTYFDAPKMPVPGDSGGPVYIPGRGLVGVISGANYVAGEDNHQLIGFQRASSLDSGPVYGEEQVDDFLEYQYSLRYSTTITNPPGGTITLTPTLVPRRTPAQATFESGAATPTSVPTVAPRQKAAEQAPSGPSASQVIGIIIGILVVVAAVSPIVMMALKAV</sequence>
<evidence type="ECO:0000256" key="2">
    <source>
        <dbReference type="SAM" id="Phobius"/>
    </source>
</evidence>
<gene>
    <name evidence="5" type="ORF">HC138_01685</name>
</gene>
<feature type="signal peptide" evidence="3">
    <location>
        <begin position="1"/>
        <end position="36"/>
    </location>
</feature>
<evidence type="ECO:0000313" key="6">
    <source>
        <dbReference type="Proteomes" id="UP000591626"/>
    </source>
</evidence>
<feature type="compositionally biased region" description="Polar residues" evidence="1">
    <location>
        <begin position="280"/>
        <end position="292"/>
    </location>
</feature>
<protein>
    <submittedName>
        <fullName evidence="5">S1 family peptidase</fullName>
    </submittedName>
</protein>